<keyword evidence="9" id="KW-0472">Membrane</keyword>
<dbReference type="InterPro" id="IPR022792">
    <property type="entry name" value="T2SS_protein-GspN"/>
</dbReference>
<evidence type="ECO:0000256" key="3">
    <source>
        <dbReference type="ARBA" id="ARBA00021563"/>
    </source>
</evidence>
<dbReference type="EMBL" id="CAAHDH010000005">
    <property type="protein sequence ID" value="VGM54217.1"/>
    <property type="molecule type" value="Genomic_DNA"/>
</dbReference>
<keyword evidence="8" id="KW-0653">Protein transport</keyword>
<dbReference type="RefSeq" id="WP_023322077.1">
    <property type="nucleotide sequence ID" value="NZ_CABVMB010000006.1"/>
</dbReference>
<evidence type="ECO:0000256" key="2">
    <source>
        <dbReference type="ARBA" id="ARBA00007208"/>
    </source>
</evidence>
<evidence type="ECO:0000256" key="1">
    <source>
        <dbReference type="ARBA" id="ARBA00004533"/>
    </source>
</evidence>
<keyword evidence="4" id="KW-0813">Transport</keyword>
<feature type="region of interest" description="Disordered" evidence="11">
    <location>
        <begin position="226"/>
        <end position="248"/>
    </location>
</feature>
<dbReference type="AlphaFoldDB" id="A0A486VTA5"/>
<keyword evidence="6" id="KW-0997">Cell inner membrane</keyword>
<comment type="similarity">
    <text evidence="2">Belongs to the GSP N family.</text>
</comment>
<evidence type="ECO:0000256" key="6">
    <source>
        <dbReference type="ARBA" id="ARBA00022519"/>
    </source>
</evidence>
<keyword evidence="7" id="KW-0812">Transmembrane</keyword>
<accession>A0A486VTA5</accession>
<proteinExistence type="inferred from homology"/>
<evidence type="ECO:0000256" key="11">
    <source>
        <dbReference type="SAM" id="MobiDB-lite"/>
    </source>
</evidence>
<dbReference type="Pfam" id="PF01203">
    <property type="entry name" value="T2SSN"/>
    <property type="match status" value="1"/>
</dbReference>
<gene>
    <name evidence="12" type="primary">outN</name>
    <name evidence="12" type="ORF">SAMEA4873563_03908</name>
</gene>
<evidence type="ECO:0000256" key="4">
    <source>
        <dbReference type="ARBA" id="ARBA00022448"/>
    </source>
</evidence>
<evidence type="ECO:0000313" key="12">
    <source>
        <dbReference type="EMBL" id="VGM54217.1"/>
    </source>
</evidence>
<dbReference type="GO" id="GO:0015628">
    <property type="term" value="P:protein secretion by the type II secretion system"/>
    <property type="evidence" value="ECO:0007669"/>
    <property type="project" value="InterPro"/>
</dbReference>
<evidence type="ECO:0000256" key="7">
    <source>
        <dbReference type="ARBA" id="ARBA00022692"/>
    </source>
</evidence>
<keyword evidence="5" id="KW-1003">Cell membrane</keyword>
<name>A0A486VTA5_KLEPN</name>
<evidence type="ECO:0000256" key="9">
    <source>
        <dbReference type="ARBA" id="ARBA00023136"/>
    </source>
</evidence>
<evidence type="ECO:0000256" key="10">
    <source>
        <dbReference type="ARBA" id="ARBA00030772"/>
    </source>
</evidence>
<organism evidence="12">
    <name type="scientific">Klebsiella pneumoniae</name>
    <dbReference type="NCBI Taxonomy" id="573"/>
    <lineage>
        <taxon>Bacteria</taxon>
        <taxon>Pseudomonadati</taxon>
        <taxon>Pseudomonadota</taxon>
        <taxon>Gammaproteobacteria</taxon>
        <taxon>Enterobacterales</taxon>
        <taxon>Enterobacteriaceae</taxon>
        <taxon>Klebsiella/Raoultella group</taxon>
        <taxon>Klebsiella</taxon>
        <taxon>Klebsiella pneumoniae complex</taxon>
    </lineage>
</organism>
<evidence type="ECO:0000256" key="5">
    <source>
        <dbReference type="ARBA" id="ARBA00022475"/>
    </source>
</evidence>
<reference evidence="12" key="1">
    <citation type="submission" date="2019-03" db="EMBL/GenBank/DDBJ databases">
        <authorList>
            <consortium name="Pathogen Informatics"/>
        </authorList>
    </citation>
    <scope>NUCLEOTIDE SEQUENCE</scope>
    <source>
        <strain evidence="12">5012STDY7626362</strain>
    </source>
</reference>
<protein>
    <recommendedName>
        <fullName evidence="3">Type II secretion system protein N</fullName>
    </recommendedName>
    <alternativeName>
        <fullName evidence="10">General secretion pathway protein N</fullName>
    </alternativeName>
</protein>
<sequence>MKAKGIAGGLLLVLYLLWLTATAPARLLVPMLPPGVQVGSLSGSVWRGAAQPVYWHGERLERLAWSLTLAGWQVSLSDPRGVEGQARLWGLRDLRLQEGRLTAPASLLSRWLMSTMPVSAEGEVTFSLAEAHFSEGRCRQITAGGAQWRQARLHSPVGSLELAQVNGTFRCTADGAVALTLRQDSHQLSLSGQGTLSPDGRYLFRGTLQPRQGMPPLLALLVTRPASKNEPGRTPWQIQGKWLPQEQK</sequence>
<evidence type="ECO:0000256" key="8">
    <source>
        <dbReference type="ARBA" id="ARBA00022927"/>
    </source>
</evidence>
<dbReference type="GO" id="GO:0005886">
    <property type="term" value="C:plasma membrane"/>
    <property type="evidence" value="ECO:0007669"/>
    <property type="project" value="UniProtKB-SubCell"/>
</dbReference>
<dbReference type="GO" id="GO:0015627">
    <property type="term" value="C:type II protein secretion system complex"/>
    <property type="evidence" value="ECO:0007669"/>
    <property type="project" value="InterPro"/>
</dbReference>
<comment type="subcellular location">
    <subcellularLocation>
        <location evidence="1">Cell inner membrane</location>
    </subcellularLocation>
</comment>